<dbReference type="PANTHER" id="PTHR48100">
    <property type="entry name" value="BROAD-SPECIFICITY PHOSPHATASE YOR283W-RELATED"/>
    <property type="match status" value="1"/>
</dbReference>
<keyword evidence="2" id="KW-1185">Reference proteome</keyword>
<protein>
    <recommendedName>
        <fullName evidence="3">Phosphoglycerate mutase</fullName>
    </recommendedName>
</protein>
<dbReference type="eggNOG" id="COG0406">
    <property type="taxonomic scope" value="Bacteria"/>
</dbReference>
<dbReference type="STRING" id="398580.Dshi_2980"/>
<dbReference type="KEGG" id="dsh:Dshi_2980"/>
<evidence type="ECO:0008006" key="3">
    <source>
        <dbReference type="Google" id="ProtNLM"/>
    </source>
</evidence>
<dbReference type="Gene3D" id="3.40.50.1240">
    <property type="entry name" value="Phosphoglycerate mutase-like"/>
    <property type="match status" value="1"/>
</dbReference>
<name>A8LKD0_DINSH</name>
<accession>A8LKD0</accession>
<dbReference type="OrthoDB" id="8347407at2"/>
<dbReference type="InterPro" id="IPR013078">
    <property type="entry name" value="His_Pase_superF_clade-1"/>
</dbReference>
<dbReference type="EMBL" id="CP000830">
    <property type="protein sequence ID" value="ABV94713.1"/>
    <property type="molecule type" value="Genomic_DNA"/>
</dbReference>
<dbReference type="AlphaFoldDB" id="A8LKD0"/>
<dbReference type="HOGENOM" id="CLU_033323_8_2_5"/>
<dbReference type="InterPro" id="IPR029033">
    <property type="entry name" value="His_PPase_superfam"/>
</dbReference>
<dbReference type="RefSeq" id="WP_012179641.1">
    <property type="nucleotide sequence ID" value="NC_009952.1"/>
</dbReference>
<proteinExistence type="predicted"/>
<dbReference type="SUPFAM" id="SSF53254">
    <property type="entry name" value="Phosphoglycerate mutase-like"/>
    <property type="match status" value="1"/>
</dbReference>
<organism evidence="1 2">
    <name type="scientific">Dinoroseobacter shibae (strain DSM 16493 / NCIMB 14021 / DFL 12)</name>
    <dbReference type="NCBI Taxonomy" id="398580"/>
    <lineage>
        <taxon>Bacteria</taxon>
        <taxon>Pseudomonadati</taxon>
        <taxon>Pseudomonadota</taxon>
        <taxon>Alphaproteobacteria</taxon>
        <taxon>Rhodobacterales</taxon>
        <taxon>Roseobacteraceae</taxon>
        <taxon>Dinoroseobacter</taxon>
    </lineage>
</organism>
<dbReference type="GO" id="GO:0005737">
    <property type="term" value="C:cytoplasm"/>
    <property type="evidence" value="ECO:0007669"/>
    <property type="project" value="TreeGrafter"/>
</dbReference>
<dbReference type="PANTHER" id="PTHR48100:SF59">
    <property type="entry name" value="ADENOSYLCOBALAMIN_ALPHA-RIBAZOLE PHOSPHATASE"/>
    <property type="match status" value="1"/>
</dbReference>
<dbReference type="Pfam" id="PF00300">
    <property type="entry name" value="His_Phos_1"/>
    <property type="match status" value="1"/>
</dbReference>
<dbReference type="SMART" id="SM00855">
    <property type="entry name" value="PGAM"/>
    <property type="match status" value="1"/>
</dbReference>
<reference evidence="2" key="1">
    <citation type="journal article" date="2010" name="ISME J.">
        <title>The complete genome sequence of the algal symbiont Dinoroseobacter shibae: a hitchhiker's guide to life in the sea.</title>
        <authorList>
            <person name="Wagner-Dobler I."/>
            <person name="Ballhausen B."/>
            <person name="Berger M."/>
            <person name="Brinkhoff T."/>
            <person name="Buchholz I."/>
            <person name="Bunk B."/>
            <person name="Cypionka H."/>
            <person name="Daniel R."/>
            <person name="Drepper T."/>
            <person name="Gerdts G."/>
            <person name="Hahnke S."/>
            <person name="Han C."/>
            <person name="Jahn D."/>
            <person name="Kalhoefer D."/>
            <person name="Kiss H."/>
            <person name="Klenk H.P."/>
            <person name="Kyrpides N."/>
            <person name="Liebl W."/>
            <person name="Liesegang H."/>
            <person name="Meincke L."/>
            <person name="Pati A."/>
            <person name="Petersen J."/>
            <person name="Piekarski T."/>
            <person name="Pommerenke C."/>
            <person name="Pradella S."/>
            <person name="Pukall R."/>
            <person name="Rabus R."/>
            <person name="Stackebrandt E."/>
            <person name="Thole S."/>
            <person name="Thompson L."/>
            <person name="Tielen P."/>
            <person name="Tomasch J."/>
            <person name="von Jan M."/>
            <person name="Wanphrut N."/>
            <person name="Wichels A."/>
            <person name="Zech H."/>
            <person name="Simon M."/>
        </authorList>
    </citation>
    <scope>NUCLEOTIDE SEQUENCE [LARGE SCALE GENOMIC DNA]</scope>
    <source>
        <strain evidence="2">DSM 16493 / NCIMB 14021 / DFL 12</strain>
    </source>
</reference>
<gene>
    <name evidence="1" type="ordered locus">Dshi_2980</name>
</gene>
<evidence type="ECO:0000313" key="1">
    <source>
        <dbReference type="EMBL" id="ABV94713.1"/>
    </source>
</evidence>
<dbReference type="GO" id="GO:0016791">
    <property type="term" value="F:phosphatase activity"/>
    <property type="evidence" value="ECO:0007669"/>
    <property type="project" value="TreeGrafter"/>
</dbReference>
<sequence>MTQDWYWVRHGPTHAKGMVGWTDLPADLGDTAALARLATYLPAAARVVSSDLTRAATTADAIAAGRLRLPHAPALREMHFGAWEMRHHAEIEAEDRDRIFAFWDQPGDVAPPGGESWNTLRTRVDGWVDAQATPGPLVAVAHFGVILTQVQRALGVTAREAFAHKIDNLSVTHLRRTGTAWQVETINHLP</sequence>
<dbReference type="InterPro" id="IPR050275">
    <property type="entry name" value="PGM_Phosphatase"/>
</dbReference>
<dbReference type="Proteomes" id="UP000006833">
    <property type="component" value="Chromosome"/>
</dbReference>
<evidence type="ECO:0000313" key="2">
    <source>
        <dbReference type="Proteomes" id="UP000006833"/>
    </source>
</evidence>